<protein>
    <submittedName>
        <fullName evidence="3">Uncharacterized protein</fullName>
    </submittedName>
</protein>
<dbReference type="PANTHER" id="PTHR23356">
    <property type="entry name" value="DPY30-RELATED"/>
    <property type="match status" value="1"/>
</dbReference>
<dbReference type="InterPro" id="IPR049630">
    <property type="entry name" value="DYDC-like_DD"/>
</dbReference>
<evidence type="ECO:0000313" key="3">
    <source>
        <dbReference type="EMBL" id="KAJ3649816.1"/>
    </source>
</evidence>
<feature type="coiled-coil region" evidence="2">
    <location>
        <begin position="138"/>
        <end position="208"/>
    </location>
</feature>
<keyword evidence="2" id="KW-0175">Coiled coil</keyword>
<sequence length="463" mass="54008">MRVDEIKNLRRHNNTLIPIYIIITMQYDDIVPEDGPQPDMVFDGVVPDAGDLTHRPSLDSVFDISPMKKTNEILVEKMLQGLSEIDFSIQRKTEALENLDVTIQIVNYKIGEATQEFKTKIGEMQNQRSRLLSSIDNKSELSLIINDLDKKISDLEKELDYKSKSFRQEKIAFQQQAEALMFQLDEDAELMEDRLKDLKAELDVQMGTLYRAHVVLINQKFTPMIEQLEQHLLYYQKLKQTEWKVEHTDMKLTEILQDKGIEVTPSGKLLTRTGSVMTFGEAQEKGYFKEVSISLDKILQFFKEREQQQQAIDQIGPPDVSISSEASTTESKMSTEDVKYLKQYVGKPLTLALAEITAKQPRDPIHYLGHYLFKYRYNQELEEVRKREIDELTEERKVLAEERWKRFVEEEARNAVMDMIIRAENIALQNELKRIEEQQLRALEEEEGFYSSEHNTILDEAKD</sequence>
<dbReference type="PANTHER" id="PTHR23356:SF16">
    <property type="entry name" value="DPY30 DOMAIN CONTAINING 2"/>
    <property type="match status" value="1"/>
</dbReference>
<organism evidence="3 4">
    <name type="scientific">Zophobas morio</name>
    <dbReference type="NCBI Taxonomy" id="2755281"/>
    <lineage>
        <taxon>Eukaryota</taxon>
        <taxon>Metazoa</taxon>
        <taxon>Ecdysozoa</taxon>
        <taxon>Arthropoda</taxon>
        <taxon>Hexapoda</taxon>
        <taxon>Insecta</taxon>
        <taxon>Pterygota</taxon>
        <taxon>Neoptera</taxon>
        <taxon>Endopterygota</taxon>
        <taxon>Coleoptera</taxon>
        <taxon>Polyphaga</taxon>
        <taxon>Cucujiformia</taxon>
        <taxon>Tenebrionidae</taxon>
        <taxon>Zophobas</taxon>
    </lineage>
</organism>
<dbReference type="Gene3D" id="1.20.890.10">
    <property type="entry name" value="cAMP-dependent protein kinase regulatory subunit, dimerization-anchoring domain"/>
    <property type="match status" value="1"/>
</dbReference>
<reference evidence="3" key="1">
    <citation type="journal article" date="2023" name="G3 (Bethesda)">
        <title>Whole genome assemblies of Zophobas morio and Tenebrio molitor.</title>
        <authorList>
            <person name="Kaur S."/>
            <person name="Stinson S.A."/>
            <person name="diCenzo G.C."/>
        </authorList>
    </citation>
    <scope>NUCLEOTIDE SEQUENCE</scope>
    <source>
        <strain evidence="3">QUZm001</strain>
    </source>
</reference>
<dbReference type="EMBL" id="JALNTZ010000006">
    <property type="protein sequence ID" value="KAJ3649816.1"/>
    <property type="molecule type" value="Genomic_DNA"/>
</dbReference>
<evidence type="ECO:0000256" key="2">
    <source>
        <dbReference type="SAM" id="Coils"/>
    </source>
</evidence>
<evidence type="ECO:0000313" key="4">
    <source>
        <dbReference type="Proteomes" id="UP001168821"/>
    </source>
</evidence>
<name>A0AA38I6C0_9CUCU</name>
<dbReference type="Pfam" id="PF05186">
    <property type="entry name" value="Dpy-30"/>
    <property type="match status" value="1"/>
</dbReference>
<comment type="caution">
    <text evidence="3">The sequence shown here is derived from an EMBL/GenBank/DDBJ whole genome shotgun (WGS) entry which is preliminary data.</text>
</comment>
<proteinExistence type="inferred from homology"/>
<dbReference type="Proteomes" id="UP001168821">
    <property type="component" value="Unassembled WGS sequence"/>
</dbReference>
<evidence type="ECO:0000256" key="1">
    <source>
        <dbReference type="ARBA" id="ARBA00010849"/>
    </source>
</evidence>
<dbReference type="InterPro" id="IPR007858">
    <property type="entry name" value="Dpy-30_motif"/>
</dbReference>
<accession>A0AA38I6C0</accession>
<keyword evidence="4" id="KW-1185">Reference proteome</keyword>
<dbReference type="GO" id="GO:0048188">
    <property type="term" value="C:Set1C/COMPASS complex"/>
    <property type="evidence" value="ECO:0007669"/>
    <property type="project" value="InterPro"/>
</dbReference>
<comment type="similarity">
    <text evidence="1">Belongs to the dpy-30 family.</text>
</comment>
<dbReference type="InterPro" id="IPR037856">
    <property type="entry name" value="Sdc1/DPY30"/>
</dbReference>
<feature type="coiled-coil region" evidence="2">
    <location>
        <begin position="378"/>
        <end position="446"/>
    </location>
</feature>
<dbReference type="CDD" id="cd22966">
    <property type="entry name" value="DD_DYDC-like"/>
    <property type="match status" value="1"/>
</dbReference>
<gene>
    <name evidence="3" type="ORF">Zmor_021536</name>
</gene>
<dbReference type="AlphaFoldDB" id="A0AA38I6C0"/>